<evidence type="ECO:0000313" key="2">
    <source>
        <dbReference type="EMBL" id="UUY50606.1"/>
    </source>
</evidence>
<gene>
    <name evidence="2" type="ORF">NRK68_27290</name>
</gene>
<dbReference type="Proteomes" id="UP001057738">
    <property type="component" value="Chromosome"/>
</dbReference>
<dbReference type="GeneID" id="95577229"/>
<name>A0ABY5Q2G5_9ACTN</name>
<organism evidence="2 3">
    <name type="scientific">Streptomyces yangpuensis</name>
    <dbReference type="NCBI Taxonomy" id="1648182"/>
    <lineage>
        <taxon>Bacteria</taxon>
        <taxon>Bacillati</taxon>
        <taxon>Actinomycetota</taxon>
        <taxon>Actinomycetes</taxon>
        <taxon>Kitasatosporales</taxon>
        <taxon>Streptomycetaceae</taxon>
        <taxon>Streptomyces</taxon>
    </lineage>
</organism>
<dbReference type="RefSeq" id="WP_183069253.1">
    <property type="nucleotide sequence ID" value="NZ_CP102514.1"/>
</dbReference>
<sequence length="1200" mass="127125">MIEELLAALADGADDAAGPRPGVGAEEIADILWLAARVDGAGPRAPAVTPGDLAGERPPDTDPSAPENPAAAASPADGQPAVTLFPASVPDPAGKPAEDGAGRRGTALRLPRAASLDDPLALMRALRPVGRRSIGGPGEELDEQLTVERSIERMVPTPVLRPAETRWLDLALVVDTHHSMLLWADLVDELRRVLTRSGVFRDVRTWRLTGTGSGATPMLTRGRSGAPRNPLELADPAGRRLILVLTDTVAGGWREACVQGVLRHWCTHNAVAVLNVLPERLWTRGAVRPVPFAVRADRPAAATRSWQRAAAARRSRAGRRAADVVPVVGVTPGGLARLARVVSGDGRWRRLACLRLDAEPGEAPARAAAPAGDAVRSALDVVERFRASASPTAQQLAAHLAAVPLTLPVMNLVRRSLLRDSEHGHLAEVALGGLFAPWDHERDPEEVEFQFLPGVREALLGSQLRGDVAAVRELVRRRVWEYMSRSRGTGPDFSATRVTDGHEGRRRVAEATLPFATQPPRDPGLTDRVVRVRHEPMPEPQEVGVLLTPRLVLTVGDAPPAWSTTAWVRAGDREVPCRPVWWDDALPRVSLLLADEDLADPAVCAEPLPWPTADHHFSRVRVDGRTDQGDPVALTGEVVPYEGARNGELVRLSAEPEAWTHYRGGPVSRDGALIGVVHGVWPDRMVFLSGRALLEQPGFRVVLAEHTPTAPPEGGGDDLAVCVAVLPGAGGGYPAGSSPHAQGVELLTRVAADTGLTGRLAGGAPGAPLLLLLEGPGALGKAGELLTRLRAAMARFAGRGADGGPLSLDVSVVAAPPETLREAGDLAALPTSEAVRIVRHPGMADLRRPHPGSLSAALSHSVYEVLGERVGPTATRGLVPLGGEGEGWLCTDPEELAAALTEAGRAQDRGVGWPACGRRAVADLRPPCTGIRLPGHDVCLAHLEPDEEHQYLGSLGPGAPVDFRGTTFQRGLLQRLLDAVRESRARPVTLGEAAFDRATFVDDWNEGGIEFLAGASFTRAVFAGRARLGSSTFTGKASFDGAVFLGVGDFDRSRFGAAADFRRAQFRGLAGFSDSAFLDEVSFARAVLEASADLNGMRAAAAADFSRAVFCGLTGLSGASFAGPVSFASTTWEMGLVSTGAVFEGPVDFGGATFRGRVRLEQLRLREVSGSVFEDRPGRWGVHQRPDGTWDIHLLGTGEQ</sequence>
<dbReference type="InterPro" id="IPR047738">
    <property type="entry name" value="SAV_2336-like_N"/>
</dbReference>
<reference evidence="2" key="1">
    <citation type="submission" date="2022-08" db="EMBL/GenBank/DDBJ databases">
        <authorList>
            <person name="Tian L."/>
        </authorList>
    </citation>
    <scope>NUCLEOTIDE SEQUENCE</scope>
    <source>
        <strain evidence="2">CM253</strain>
    </source>
</reference>
<accession>A0ABY5Q2G5</accession>
<protein>
    <submittedName>
        <fullName evidence="2">Pentapeptide repeat-containing protein</fullName>
    </submittedName>
</protein>
<dbReference type="InterPro" id="IPR001646">
    <property type="entry name" value="5peptide_repeat"/>
</dbReference>
<evidence type="ECO:0000313" key="3">
    <source>
        <dbReference type="Proteomes" id="UP001057738"/>
    </source>
</evidence>
<proteinExistence type="predicted"/>
<evidence type="ECO:0000256" key="1">
    <source>
        <dbReference type="SAM" id="MobiDB-lite"/>
    </source>
</evidence>
<dbReference type="Pfam" id="PF13576">
    <property type="entry name" value="Pentapeptide_3"/>
    <property type="match status" value="1"/>
</dbReference>
<dbReference type="NCBIfam" id="NF041121">
    <property type="entry name" value="SAV_2336_NTERM"/>
    <property type="match status" value="1"/>
</dbReference>
<keyword evidence="3" id="KW-1185">Reference proteome</keyword>
<feature type="compositionally biased region" description="Low complexity" evidence="1">
    <location>
        <begin position="63"/>
        <end position="81"/>
    </location>
</feature>
<feature type="region of interest" description="Disordered" evidence="1">
    <location>
        <begin position="41"/>
        <end position="110"/>
    </location>
</feature>
<dbReference type="EMBL" id="CP102514">
    <property type="protein sequence ID" value="UUY50606.1"/>
    <property type="molecule type" value="Genomic_DNA"/>
</dbReference>